<evidence type="ECO:0000313" key="1">
    <source>
        <dbReference type="EMBL" id="POM69209.1"/>
    </source>
</evidence>
<proteinExistence type="predicted"/>
<protein>
    <submittedName>
        <fullName evidence="1">Uncharacterized protein</fullName>
    </submittedName>
</protein>
<keyword evidence="2" id="KW-1185">Reference proteome</keyword>
<gene>
    <name evidence="1" type="ORF">PHPALM_14528</name>
</gene>
<comment type="caution">
    <text evidence="1">The sequence shown here is derived from an EMBL/GenBank/DDBJ whole genome shotgun (WGS) entry which is preliminary data.</text>
</comment>
<dbReference type="PANTHER" id="PTHR35450">
    <property type="entry name" value="REVERSE TRANSCRIPTASE DOMAIN-CONTAINING PROTEIN"/>
    <property type="match status" value="1"/>
</dbReference>
<dbReference type="EMBL" id="NCKW01007914">
    <property type="protein sequence ID" value="POM69209.1"/>
    <property type="molecule type" value="Genomic_DNA"/>
</dbReference>
<evidence type="ECO:0000313" key="2">
    <source>
        <dbReference type="Proteomes" id="UP000237271"/>
    </source>
</evidence>
<organism evidence="1 2">
    <name type="scientific">Phytophthora palmivora</name>
    <dbReference type="NCBI Taxonomy" id="4796"/>
    <lineage>
        <taxon>Eukaryota</taxon>
        <taxon>Sar</taxon>
        <taxon>Stramenopiles</taxon>
        <taxon>Oomycota</taxon>
        <taxon>Peronosporomycetes</taxon>
        <taxon>Peronosporales</taxon>
        <taxon>Peronosporaceae</taxon>
        <taxon>Phytophthora</taxon>
    </lineage>
</organism>
<name>A0A2P4XUP5_9STRA</name>
<accession>A0A2P4XUP5</accession>
<reference evidence="1 2" key="1">
    <citation type="journal article" date="2017" name="Genome Biol. Evol.">
        <title>Phytophthora megakarya and P. palmivora, closely related causal agents of cacao black pod rot, underwent increases in genome sizes and gene numbers by different mechanisms.</title>
        <authorList>
            <person name="Ali S.S."/>
            <person name="Shao J."/>
            <person name="Lary D.J."/>
            <person name="Kronmiller B."/>
            <person name="Shen D."/>
            <person name="Strem M.D."/>
            <person name="Amoako-Attah I."/>
            <person name="Akrofi A.Y."/>
            <person name="Begoude B.A."/>
            <person name="Ten Hoopen G.M."/>
            <person name="Coulibaly K."/>
            <person name="Kebe B.I."/>
            <person name="Melnick R.L."/>
            <person name="Guiltinan M.J."/>
            <person name="Tyler B.M."/>
            <person name="Meinhardt L.W."/>
            <person name="Bailey B.A."/>
        </authorList>
    </citation>
    <scope>NUCLEOTIDE SEQUENCE [LARGE SCALE GENOMIC DNA]</scope>
    <source>
        <strain evidence="2">sbr112.9</strain>
    </source>
</reference>
<dbReference type="Proteomes" id="UP000237271">
    <property type="component" value="Unassembled WGS sequence"/>
</dbReference>
<sequence length="180" mass="20096">MQANASKCASVSVKTDAHGHLRKDTVELALDDEVIPPLDMHEGYTYLGVGDGLKHAQHRGSMGPVLQDVKRMMAAIFRSPLAPWQKIKALKTYVYPKTDYLLRHIRAYRTQLESVDSALARNLRYLLKLNKFSTTALFHVPVAKGGLGFVSLVDLRAVLQVSHTWQMLHSPDAVRAVAHE</sequence>
<dbReference type="PANTHER" id="PTHR35450:SF2">
    <property type="entry name" value="REVERSE TRANSCRIPTASE DOMAIN-CONTAINING PROTEIN"/>
    <property type="match status" value="1"/>
</dbReference>
<dbReference type="OrthoDB" id="113999at2759"/>
<dbReference type="AlphaFoldDB" id="A0A2P4XUP5"/>